<dbReference type="AlphaFoldDB" id="A0A6J6S4E1"/>
<protein>
    <submittedName>
        <fullName evidence="1">Unannotated protein</fullName>
    </submittedName>
</protein>
<evidence type="ECO:0000313" key="1">
    <source>
        <dbReference type="EMBL" id="CAB4729515.1"/>
    </source>
</evidence>
<accession>A0A6J6S4E1</accession>
<dbReference type="EMBL" id="CAEZXR010000373">
    <property type="protein sequence ID" value="CAB4729515.1"/>
    <property type="molecule type" value="Genomic_DNA"/>
</dbReference>
<gene>
    <name evidence="1" type="ORF">UFOPK2579_02487</name>
</gene>
<sequence>MALLTYTLTGNLTQLLGDQASGYQVFIESSVTADGVIYDRANHRLLLGDQQITPAADGSFSVSGLVGFSNYAADVSPTGIQYRVWVLFRKARDRTVAVWNSGLFGIDANRDLADIAPEQYLAPTYQGEFFAAAEQIRTSLVALRDQTQVLRDQAAALVVADLGTSDGQISTLLATGGSASRAAVVTVIDEEFMPFVLMGVI</sequence>
<reference evidence="1" key="1">
    <citation type="submission" date="2020-05" db="EMBL/GenBank/DDBJ databases">
        <authorList>
            <person name="Chiriac C."/>
            <person name="Salcher M."/>
            <person name="Ghai R."/>
            <person name="Kavagutti S V."/>
        </authorList>
    </citation>
    <scope>NUCLEOTIDE SEQUENCE</scope>
</reference>
<organism evidence="1">
    <name type="scientific">freshwater metagenome</name>
    <dbReference type="NCBI Taxonomy" id="449393"/>
    <lineage>
        <taxon>unclassified sequences</taxon>
        <taxon>metagenomes</taxon>
        <taxon>ecological metagenomes</taxon>
    </lineage>
</organism>
<name>A0A6J6S4E1_9ZZZZ</name>
<proteinExistence type="predicted"/>